<keyword evidence="3" id="KW-0694">RNA-binding</keyword>
<evidence type="ECO:0000313" key="8">
    <source>
        <dbReference type="EMBL" id="CAF0851900.1"/>
    </source>
</evidence>
<comment type="caution">
    <text evidence="8">The sequence shown here is derived from an EMBL/GenBank/DDBJ whole genome shotgun (WGS) entry which is preliminary data.</text>
</comment>
<evidence type="ECO:0000256" key="3">
    <source>
        <dbReference type="ARBA" id="ARBA00022884"/>
    </source>
</evidence>
<feature type="compositionally biased region" description="Polar residues" evidence="5">
    <location>
        <begin position="430"/>
        <end position="451"/>
    </location>
</feature>
<protein>
    <recommendedName>
        <fullName evidence="10">Smaug</fullName>
    </recommendedName>
</protein>
<keyword evidence="9" id="KW-1185">Reference proteome</keyword>
<keyword evidence="2" id="KW-0963">Cytoplasm</keyword>
<evidence type="ECO:0000256" key="2">
    <source>
        <dbReference type="ARBA" id="ARBA00022490"/>
    </source>
</evidence>
<feature type="coiled-coil region" evidence="4">
    <location>
        <begin position="378"/>
        <end position="415"/>
    </location>
</feature>
<evidence type="ECO:0008006" key="10">
    <source>
        <dbReference type="Google" id="ProtNLM"/>
    </source>
</evidence>
<evidence type="ECO:0000259" key="6">
    <source>
        <dbReference type="Pfam" id="PF00536"/>
    </source>
</evidence>
<evidence type="ECO:0000256" key="4">
    <source>
        <dbReference type="SAM" id="Coils"/>
    </source>
</evidence>
<dbReference type="GO" id="GO:0003729">
    <property type="term" value="F:mRNA binding"/>
    <property type="evidence" value="ECO:0007669"/>
    <property type="project" value="TreeGrafter"/>
</dbReference>
<dbReference type="Gene3D" id="1.10.150.50">
    <property type="entry name" value="Transcription Factor, Ets-1"/>
    <property type="match status" value="1"/>
</dbReference>
<dbReference type="SUPFAM" id="SSF47769">
    <property type="entry name" value="SAM/Pointed domain"/>
    <property type="match status" value="1"/>
</dbReference>
<dbReference type="OrthoDB" id="2155283at2759"/>
<keyword evidence="4" id="KW-0175">Coiled coil</keyword>
<evidence type="ECO:0000256" key="1">
    <source>
        <dbReference type="ARBA" id="ARBA00004496"/>
    </source>
</evidence>
<dbReference type="InterPro" id="IPR058599">
    <property type="entry name" value="PHAT_Smg/ZCCHC2-like"/>
</dbReference>
<name>A0A813W9D8_9BILA</name>
<comment type="subcellular location">
    <subcellularLocation>
        <location evidence="1">Cytoplasm</location>
    </subcellularLocation>
</comment>
<dbReference type="EMBL" id="CAJNOC010001290">
    <property type="protein sequence ID" value="CAF0851900.1"/>
    <property type="molecule type" value="Genomic_DNA"/>
</dbReference>
<feature type="region of interest" description="Disordered" evidence="5">
    <location>
        <begin position="428"/>
        <end position="451"/>
    </location>
</feature>
<dbReference type="PANTHER" id="PTHR12515:SF5">
    <property type="entry name" value="PROTEIN SMAUG"/>
    <property type="match status" value="1"/>
</dbReference>
<proteinExistence type="predicted"/>
<dbReference type="Pfam" id="PF00536">
    <property type="entry name" value="SAM_1"/>
    <property type="match status" value="1"/>
</dbReference>
<dbReference type="GO" id="GO:0000932">
    <property type="term" value="C:P-body"/>
    <property type="evidence" value="ECO:0007669"/>
    <property type="project" value="TreeGrafter"/>
</dbReference>
<accession>A0A813W9D8</accession>
<evidence type="ECO:0000259" key="7">
    <source>
        <dbReference type="Pfam" id="PF26034"/>
    </source>
</evidence>
<evidence type="ECO:0000313" key="9">
    <source>
        <dbReference type="Proteomes" id="UP000663879"/>
    </source>
</evidence>
<dbReference type="Pfam" id="PF26034">
    <property type="entry name" value="PHAT_SMAUG"/>
    <property type="match status" value="1"/>
</dbReference>
<dbReference type="InterPro" id="IPR013761">
    <property type="entry name" value="SAM/pointed_sf"/>
</dbReference>
<gene>
    <name evidence="8" type="ORF">OXX778_LOCUS8994</name>
</gene>
<dbReference type="GO" id="GO:0000289">
    <property type="term" value="P:nuclear-transcribed mRNA poly(A) tail shortening"/>
    <property type="evidence" value="ECO:0007669"/>
    <property type="project" value="TreeGrafter"/>
</dbReference>
<dbReference type="InterPro" id="IPR050897">
    <property type="entry name" value="SMAUG/VTS1_RNA-bind"/>
</dbReference>
<feature type="domain" description="SAM" evidence="6">
    <location>
        <begin position="336"/>
        <end position="389"/>
    </location>
</feature>
<dbReference type="PANTHER" id="PTHR12515">
    <property type="entry name" value="STERILE ALPHA MOTIF DOMAIN CONTAINING PROTEIN 4-RELATED"/>
    <property type="match status" value="1"/>
</dbReference>
<feature type="domain" description="SMAUG/ZCCHC2-like PHAT" evidence="7">
    <location>
        <begin position="68"/>
        <end position="167"/>
    </location>
</feature>
<dbReference type="AlphaFoldDB" id="A0A813W9D8"/>
<evidence type="ECO:0000256" key="5">
    <source>
        <dbReference type="SAM" id="MobiDB-lite"/>
    </source>
</evidence>
<dbReference type="Proteomes" id="UP000663879">
    <property type="component" value="Unassembled WGS sequence"/>
</dbReference>
<sequence>MCLIDSGKFVCDSYKENLLAEIKKWNQIDQATFLIQNFPNLSLSMLKYVTSILTELEKSNLNDQANILEEQANSLSYFQLLKEQPLEKKVKTVILYLPLVDHKNILKDQLRNSYFNLIIDLLETSNKLNSHLTECRQVVQIAIYHPLFENVQKLIFKKWSALLEKKISRNNECTKNGNQMICNETQTIQKSDSNQNLNSLSYESNYSNGTESSEFTYLDYEKSTFSNDIHESNSSIGSNLITNFNNLNTRQHKPLVASSSLPPFSPIKPPDNFENNFFKLENKHNHLSANSVCSNDFNNSNENFCEFEKPKSTSNEFNDSGDIKMNFNRIPGAKNIYYWLKSLRLHKYSDIICMLSYDDLMNLTDEKLISHNITLGARRKILTNIDRLKRRSEKIEELIKVCDELKRQGNNAEFKRVLEEMYEISITPMKPQNSPPTSLADLSNIQNGSSDRSYQKNAENEILCSKIIQFLQKAQVYLQNERVLNKSQIENNEHNIQLNENIYLFLRIIDKLFLTKAFTDYQNSQLSNMRNSFNEKELVVKVHSRSKSPANHVHNQSSNFLNARLRIQNKGIKNAVSRTVSAPFNQTTIFDRYMLVKDTVNK</sequence>
<organism evidence="8 9">
    <name type="scientific">Brachionus calyciflorus</name>
    <dbReference type="NCBI Taxonomy" id="104777"/>
    <lineage>
        <taxon>Eukaryota</taxon>
        <taxon>Metazoa</taxon>
        <taxon>Spiralia</taxon>
        <taxon>Gnathifera</taxon>
        <taxon>Rotifera</taxon>
        <taxon>Eurotatoria</taxon>
        <taxon>Monogononta</taxon>
        <taxon>Pseudotrocha</taxon>
        <taxon>Ploima</taxon>
        <taxon>Brachionidae</taxon>
        <taxon>Brachionus</taxon>
    </lineage>
</organism>
<reference evidence="8" key="1">
    <citation type="submission" date="2021-02" db="EMBL/GenBank/DDBJ databases">
        <authorList>
            <person name="Nowell W R."/>
        </authorList>
    </citation>
    <scope>NUCLEOTIDE SEQUENCE</scope>
    <source>
        <strain evidence="8">Ploen Becks lab</strain>
    </source>
</reference>
<dbReference type="InterPro" id="IPR001660">
    <property type="entry name" value="SAM"/>
</dbReference>